<proteinExistence type="inferred from homology"/>
<dbReference type="AlphaFoldDB" id="A0A5C8ZYX8"/>
<keyword evidence="5 8" id="KW-0812">Transmembrane</keyword>
<evidence type="ECO:0000313" key="9">
    <source>
        <dbReference type="EMBL" id="TXS92944.1"/>
    </source>
</evidence>
<keyword evidence="4 8" id="KW-1003">Cell membrane</keyword>
<evidence type="ECO:0000256" key="8">
    <source>
        <dbReference type="RuleBase" id="RU363041"/>
    </source>
</evidence>
<feature type="transmembrane region" description="Helical" evidence="8">
    <location>
        <begin position="197"/>
        <end position="218"/>
    </location>
</feature>
<feature type="transmembrane region" description="Helical" evidence="8">
    <location>
        <begin position="77"/>
        <end position="96"/>
    </location>
</feature>
<feature type="transmembrane region" description="Helical" evidence="8">
    <location>
        <begin position="31"/>
        <end position="56"/>
    </location>
</feature>
<dbReference type="PANTHER" id="PTHR30269">
    <property type="entry name" value="TRANSMEMBRANE PROTEIN YFCA"/>
    <property type="match status" value="1"/>
</dbReference>
<evidence type="ECO:0000256" key="2">
    <source>
        <dbReference type="ARBA" id="ARBA00009142"/>
    </source>
</evidence>
<keyword evidence="10" id="KW-1185">Reference proteome</keyword>
<dbReference type="Pfam" id="PF01925">
    <property type="entry name" value="TauE"/>
    <property type="match status" value="1"/>
</dbReference>
<evidence type="ECO:0000256" key="1">
    <source>
        <dbReference type="ARBA" id="ARBA00004651"/>
    </source>
</evidence>
<keyword evidence="3" id="KW-0813">Transport</keyword>
<keyword evidence="7 8" id="KW-0472">Membrane</keyword>
<name>A0A5C8ZYX8_9GAMM</name>
<evidence type="ECO:0000256" key="6">
    <source>
        <dbReference type="ARBA" id="ARBA00022989"/>
    </source>
</evidence>
<gene>
    <name evidence="9" type="ORF">FV139_13385</name>
</gene>
<evidence type="ECO:0000256" key="5">
    <source>
        <dbReference type="ARBA" id="ARBA00022692"/>
    </source>
</evidence>
<comment type="similarity">
    <text evidence="2 8">Belongs to the 4-toluene sulfonate uptake permease (TSUP) (TC 2.A.102) family.</text>
</comment>
<comment type="caution">
    <text evidence="9">The sequence shown here is derived from an EMBL/GenBank/DDBJ whole genome shotgun (WGS) entry which is preliminary data.</text>
</comment>
<accession>A0A5C8ZYX8</accession>
<feature type="transmembrane region" description="Helical" evidence="8">
    <location>
        <begin position="131"/>
        <end position="158"/>
    </location>
</feature>
<dbReference type="Proteomes" id="UP000321039">
    <property type="component" value="Unassembled WGS sequence"/>
</dbReference>
<feature type="transmembrane region" description="Helical" evidence="8">
    <location>
        <begin position="102"/>
        <end position="119"/>
    </location>
</feature>
<dbReference type="InterPro" id="IPR052017">
    <property type="entry name" value="TSUP"/>
</dbReference>
<dbReference type="InterPro" id="IPR002781">
    <property type="entry name" value="TM_pro_TauE-like"/>
</dbReference>
<protein>
    <recommendedName>
        <fullName evidence="8">Probable membrane transporter protein</fullName>
    </recommendedName>
</protein>
<dbReference type="PANTHER" id="PTHR30269:SF37">
    <property type="entry name" value="MEMBRANE TRANSPORTER PROTEIN"/>
    <property type="match status" value="1"/>
</dbReference>
<sequence length="250" mass="27308">MEWVDLTAGALVWLSLAVCLASLISSVTGMAGGVLMFAAMSVCLPLRVLVPIHGAVQVVNNAARSWFLRGHIRWRMCLPFALGAALGATLTTLFIVRYVGEFFPLLLLVGLILYTLFKPKHLPDLRIPDGAFFWVGIVTGCMGILVGAIDPLLGVFFLRDDLSKQEVVSNKSLMQMFTHLTKIPAYLYLGFSFLDNAALILVLTLAAVVGARLGVFLLHRVSTRAFFQLMRVALALAALRIIYQLAQMGV</sequence>
<evidence type="ECO:0000313" key="10">
    <source>
        <dbReference type="Proteomes" id="UP000321039"/>
    </source>
</evidence>
<reference evidence="9 10" key="1">
    <citation type="submission" date="2019-08" db="EMBL/GenBank/DDBJ databases">
        <title>Parahaliea maris sp. nov., isolated from the surface seawater.</title>
        <authorList>
            <person name="Liu Y."/>
        </authorList>
    </citation>
    <scope>NUCLEOTIDE SEQUENCE [LARGE SCALE GENOMIC DNA]</scope>
    <source>
        <strain evidence="9 10">HSLHS9</strain>
    </source>
</reference>
<feature type="transmembrane region" description="Helical" evidence="8">
    <location>
        <begin position="225"/>
        <end position="246"/>
    </location>
</feature>
<evidence type="ECO:0000256" key="7">
    <source>
        <dbReference type="ARBA" id="ARBA00023136"/>
    </source>
</evidence>
<comment type="subcellular location">
    <subcellularLocation>
        <location evidence="1 8">Cell membrane</location>
        <topology evidence="1 8">Multi-pass membrane protein</topology>
    </subcellularLocation>
</comment>
<dbReference type="GO" id="GO:0005886">
    <property type="term" value="C:plasma membrane"/>
    <property type="evidence" value="ECO:0007669"/>
    <property type="project" value="UniProtKB-SubCell"/>
</dbReference>
<evidence type="ECO:0000256" key="3">
    <source>
        <dbReference type="ARBA" id="ARBA00022448"/>
    </source>
</evidence>
<dbReference type="RefSeq" id="WP_148068946.1">
    <property type="nucleotide sequence ID" value="NZ_VRZA01000004.1"/>
</dbReference>
<keyword evidence="6 8" id="KW-1133">Transmembrane helix</keyword>
<evidence type="ECO:0000256" key="4">
    <source>
        <dbReference type="ARBA" id="ARBA00022475"/>
    </source>
</evidence>
<organism evidence="9 10">
    <name type="scientific">Parahaliea maris</name>
    <dbReference type="NCBI Taxonomy" id="2716870"/>
    <lineage>
        <taxon>Bacteria</taxon>
        <taxon>Pseudomonadati</taxon>
        <taxon>Pseudomonadota</taxon>
        <taxon>Gammaproteobacteria</taxon>
        <taxon>Cellvibrionales</taxon>
        <taxon>Halieaceae</taxon>
        <taxon>Parahaliea</taxon>
    </lineage>
</organism>
<dbReference type="EMBL" id="VRZA01000004">
    <property type="protein sequence ID" value="TXS92944.1"/>
    <property type="molecule type" value="Genomic_DNA"/>
</dbReference>